<dbReference type="Gene3D" id="3.40.630.30">
    <property type="match status" value="1"/>
</dbReference>
<dbReference type="PANTHER" id="PTHR43072">
    <property type="entry name" value="N-ACETYLTRANSFERASE"/>
    <property type="match status" value="1"/>
</dbReference>
<protein>
    <submittedName>
        <fullName evidence="6">GNAT family N-acetyltransferase</fullName>
    </submittedName>
</protein>
<dbReference type="Pfam" id="PF00583">
    <property type="entry name" value="Acetyltransf_1"/>
    <property type="match status" value="1"/>
</dbReference>
<dbReference type="InterPro" id="IPR016181">
    <property type="entry name" value="Acyl_CoA_acyltransferase"/>
</dbReference>
<dbReference type="GO" id="GO:0016747">
    <property type="term" value="F:acyltransferase activity, transferring groups other than amino-acyl groups"/>
    <property type="evidence" value="ECO:0007669"/>
    <property type="project" value="InterPro"/>
</dbReference>
<comment type="catalytic activity">
    <reaction evidence="4">
        <text>L-methionine sulfone + acetyl-CoA = N-acetyl-L-methionine sulfone + CoA + H(+)</text>
        <dbReference type="Rhea" id="RHEA:47656"/>
        <dbReference type="ChEBI" id="CHEBI:15378"/>
        <dbReference type="ChEBI" id="CHEBI:57287"/>
        <dbReference type="ChEBI" id="CHEBI:57288"/>
        <dbReference type="ChEBI" id="CHEBI:87824"/>
        <dbReference type="ChEBI" id="CHEBI:87825"/>
    </reaction>
</comment>
<organism evidence="6 7">
    <name type="scientific">Mammaliicoccus lentus</name>
    <name type="common">Staphylococcus lentus</name>
    <dbReference type="NCBI Taxonomy" id="42858"/>
    <lineage>
        <taxon>Bacteria</taxon>
        <taxon>Bacillati</taxon>
        <taxon>Bacillota</taxon>
        <taxon>Bacilli</taxon>
        <taxon>Bacillales</taxon>
        <taxon>Staphylococcaceae</taxon>
        <taxon>Mammaliicoccus</taxon>
    </lineage>
</organism>
<keyword evidence="2" id="KW-0012">Acyltransferase</keyword>
<dbReference type="SUPFAM" id="SSF55729">
    <property type="entry name" value="Acyl-CoA N-acyltransferases (Nat)"/>
    <property type="match status" value="1"/>
</dbReference>
<dbReference type="Proteomes" id="UP001223261">
    <property type="component" value="Chromosome"/>
</dbReference>
<dbReference type="FunFam" id="3.40.630.30:FF:000026">
    <property type="entry name" value="Phosphinothricin acetyltransferase"/>
    <property type="match status" value="1"/>
</dbReference>
<feature type="domain" description="N-acetyltransferase" evidence="5">
    <location>
        <begin position="1"/>
        <end position="162"/>
    </location>
</feature>
<evidence type="ECO:0000256" key="4">
    <source>
        <dbReference type="ARBA" id="ARBA00051334"/>
    </source>
</evidence>
<evidence type="ECO:0000313" key="6">
    <source>
        <dbReference type="EMBL" id="WHI61301.1"/>
    </source>
</evidence>
<gene>
    <name evidence="6" type="ORF">PYH69_06625</name>
</gene>
<evidence type="ECO:0000256" key="3">
    <source>
        <dbReference type="ARBA" id="ARBA00050603"/>
    </source>
</evidence>
<dbReference type="PROSITE" id="PS51186">
    <property type="entry name" value="GNAT"/>
    <property type="match status" value="1"/>
</dbReference>
<comment type="catalytic activity">
    <reaction evidence="3">
        <text>L-methionine sulfoximine + acetyl-CoA = N-acetyl-L-methionine sulfoximine + CoA + H(+)</text>
        <dbReference type="Rhea" id="RHEA:47660"/>
        <dbReference type="ChEBI" id="CHEBI:15378"/>
        <dbReference type="ChEBI" id="CHEBI:57287"/>
        <dbReference type="ChEBI" id="CHEBI:57288"/>
        <dbReference type="ChEBI" id="CHEBI:87826"/>
        <dbReference type="ChEBI" id="CHEBI:87827"/>
    </reaction>
</comment>
<evidence type="ECO:0000256" key="1">
    <source>
        <dbReference type="ARBA" id="ARBA00022679"/>
    </source>
</evidence>
<proteinExistence type="predicted"/>
<evidence type="ECO:0000256" key="2">
    <source>
        <dbReference type="ARBA" id="ARBA00023315"/>
    </source>
</evidence>
<sequence length="162" mass="18684">MIRYATENDLVYILDIYNDAIVNTTTVYTYDETDLDERKVWFENKRNASLPVIVFERDNRVVGFATYGPFRNWPAYQYTVEHSIYVDPRYKRLGIASALLDEVISLATEAGYKTMVAGIDDSNEGSVALHKKKGFNHVGTLSNVGFKFDKWLTLVFYQLMLK</sequence>
<accession>A0AAX3W7L1</accession>
<evidence type="ECO:0000313" key="7">
    <source>
        <dbReference type="Proteomes" id="UP001223261"/>
    </source>
</evidence>
<name>A0AAX3W7L1_MAMLE</name>
<keyword evidence="1" id="KW-0808">Transferase</keyword>
<dbReference type="EMBL" id="CP118848">
    <property type="protein sequence ID" value="WHI61301.1"/>
    <property type="molecule type" value="Genomic_DNA"/>
</dbReference>
<evidence type="ECO:0000259" key="5">
    <source>
        <dbReference type="PROSITE" id="PS51186"/>
    </source>
</evidence>
<dbReference type="CDD" id="cd04301">
    <property type="entry name" value="NAT_SF"/>
    <property type="match status" value="1"/>
</dbReference>
<dbReference type="AlphaFoldDB" id="A0AAX3W7L1"/>
<dbReference type="PANTHER" id="PTHR43072:SF23">
    <property type="entry name" value="UPF0039 PROTEIN C11D3.02C"/>
    <property type="match status" value="1"/>
</dbReference>
<dbReference type="RefSeq" id="WP_147641018.1">
    <property type="nucleotide sequence ID" value="NZ_CABIVY010000014.1"/>
</dbReference>
<reference evidence="6" key="1">
    <citation type="journal article" date="2023" name="Antibiotics">
        <title>Prevalence and Molecular Characterization of Methicillin-Resistant Staphylococci (MRS) and Mammaliicocci (MRM) in Dromedary Camels from Algeria: First Detection of SCCmec-mecC Hybrid in Methicillin-Resistant Mammaliicoccus lentus.</title>
        <authorList>
            <person name="Belhout C."/>
            <person name="Boyen F."/>
            <person name="Vereecke N."/>
            <person name="Theuns S."/>
            <person name="Taibi N."/>
            <person name="Stegger M."/>
            <person name="de la Fe-Rodriguez P.Y."/>
            <person name="Bouayad L."/>
            <person name="Elgroud R."/>
            <person name="Butaye P."/>
        </authorList>
    </citation>
    <scope>NUCLEOTIDE SEQUENCE</scope>
    <source>
        <strain evidence="6">7048</strain>
    </source>
</reference>
<dbReference type="InterPro" id="IPR000182">
    <property type="entry name" value="GNAT_dom"/>
</dbReference>